<feature type="compositionally biased region" description="Polar residues" evidence="2">
    <location>
        <begin position="136"/>
        <end position="146"/>
    </location>
</feature>
<dbReference type="AlphaFoldDB" id="A0AAJ0DS89"/>
<dbReference type="PANTHER" id="PTHR14534:SF3">
    <property type="entry name" value="GID COMPLEX SUBUNIT 4 HOMOLOG"/>
    <property type="match status" value="1"/>
</dbReference>
<feature type="region of interest" description="Disordered" evidence="2">
    <location>
        <begin position="1"/>
        <end position="35"/>
    </location>
</feature>
<accession>A0AAJ0DS89</accession>
<evidence type="ECO:0000256" key="2">
    <source>
        <dbReference type="SAM" id="MobiDB-lite"/>
    </source>
</evidence>
<evidence type="ECO:0008006" key="5">
    <source>
        <dbReference type="Google" id="ProtNLM"/>
    </source>
</evidence>
<dbReference type="GO" id="GO:0005773">
    <property type="term" value="C:vacuole"/>
    <property type="evidence" value="ECO:0007669"/>
    <property type="project" value="GOC"/>
</dbReference>
<evidence type="ECO:0000256" key="1">
    <source>
        <dbReference type="ARBA" id="ARBA00061469"/>
    </source>
</evidence>
<reference evidence="3" key="1">
    <citation type="submission" date="2023-04" db="EMBL/GenBank/DDBJ databases">
        <title>Black Yeasts Isolated from many extreme environments.</title>
        <authorList>
            <person name="Coleine C."/>
            <person name="Stajich J.E."/>
            <person name="Selbmann L."/>
        </authorList>
    </citation>
    <scope>NUCLEOTIDE SEQUENCE</scope>
    <source>
        <strain evidence="3">CCFEE 5312</strain>
    </source>
</reference>
<feature type="region of interest" description="Disordered" evidence="2">
    <location>
        <begin position="584"/>
        <end position="604"/>
    </location>
</feature>
<dbReference type="GO" id="GO:0043161">
    <property type="term" value="P:proteasome-mediated ubiquitin-dependent protein catabolic process"/>
    <property type="evidence" value="ECO:0007669"/>
    <property type="project" value="TreeGrafter"/>
</dbReference>
<feature type="region of interest" description="Disordered" evidence="2">
    <location>
        <begin position="274"/>
        <end position="333"/>
    </location>
</feature>
<evidence type="ECO:0000313" key="3">
    <source>
        <dbReference type="EMBL" id="KAK3055646.1"/>
    </source>
</evidence>
<name>A0AAJ0DS89_9PEZI</name>
<feature type="compositionally biased region" description="Basic and acidic residues" evidence="2">
    <location>
        <begin position="105"/>
        <end position="117"/>
    </location>
</feature>
<feature type="compositionally biased region" description="Basic and acidic residues" evidence="2">
    <location>
        <begin position="274"/>
        <end position="286"/>
    </location>
</feature>
<dbReference type="PANTHER" id="PTHR14534">
    <property type="entry name" value="VACUOLAR IMPORT AND DEGRADATION PROTEIN 24"/>
    <property type="match status" value="1"/>
</dbReference>
<dbReference type="Pfam" id="PF09783">
    <property type="entry name" value="Vac_ImportDeg"/>
    <property type="match status" value="1"/>
</dbReference>
<feature type="compositionally biased region" description="Polar residues" evidence="2">
    <location>
        <begin position="90"/>
        <end position="104"/>
    </location>
</feature>
<protein>
    <recommendedName>
        <fullName evidence="5">Vacuolar import and degradation protein-domain-containing protein</fullName>
    </recommendedName>
</protein>
<feature type="compositionally biased region" description="Basic and acidic residues" evidence="2">
    <location>
        <begin position="76"/>
        <end position="89"/>
    </location>
</feature>
<dbReference type="GO" id="GO:0007039">
    <property type="term" value="P:protein catabolic process in the vacuole"/>
    <property type="evidence" value="ECO:0007669"/>
    <property type="project" value="TreeGrafter"/>
</dbReference>
<dbReference type="Proteomes" id="UP001271007">
    <property type="component" value="Unassembled WGS sequence"/>
</dbReference>
<dbReference type="EMBL" id="JAWDJX010000008">
    <property type="protein sequence ID" value="KAK3055646.1"/>
    <property type="molecule type" value="Genomic_DNA"/>
</dbReference>
<comment type="similarity">
    <text evidence="1">Belongs to the GID4/VID24 family.</text>
</comment>
<feature type="compositionally biased region" description="Basic and acidic residues" evidence="2">
    <location>
        <begin position="221"/>
        <end position="239"/>
    </location>
</feature>
<feature type="compositionally biased region" description="Basic and acidic residues" evidence="2">
    <location>
        <begin position="584"/>
        <end position="601"/>
    </location>
</feature>
<comment type="caution">
    <text evidence="3">The sequence shown here is derived from an EMBL/GenBank/DDBJ whole genome shotgun (WGS) entry which is preliminary data.</text>
</comment>
<feature type="region of interest" description="Disordered" evidence="2">
    <location>
        <begin position="71"/>
        <end position="146"/>
    </location>
</feature>
<dbReference type="InterPro" id="IPR018618">
    <property type="entry name" value="GID4/10-like"/>
</dbReference>
<dbReference type="GO" id="GO:0034657">
    <property type="term" value="C:GID complex"/>
    <property type="evidence" value="ECO:0007669"/>
    <property type="project" value="TreeGrafter"/>
</dbReference>
<dbReference type="GO" id="GO:0045721">
    <property type="term" value="P:negative regulation of gluconeogenesis"/>
    <property type="evidence" value="ECO:0007669"/>
    <property type="project" value="TreeGrafter"/>
</dbReference>
<dbReference type="GO" id="GO:0006623">
    <property type="term" value="P:protein targeting to vacuole"/>
    <property type="evidence" value="ECO:0007669"/>
    <property type="project" value="TreeGrafter"/>
</dbReference>
<organism evidence="3 4">
    <name type="scientific">Extremus antarcticus</name>
    <dbReference type="NCBI Taxonomy" id="702011"/>
    <lineage>
        <taxon>Eukaryota</taxon>
        <taxon>Fungi</taxon>
        <taxon>Dikarya</taxon>
        <taxon>Ascomycota</taxon>
        <taxon>Pezizomycotina</taxon>
        <taxon>Dothideomycetes</taxon>
        <taxon>Dothideomycetidae</taxon>
        <taxon>Mycosphaerellales</taxon>
        <taxon>Extremaceae</taxon>
        <taxon>Extremus</taxon>
    </lineage>
</organism>
<evidence type="ECO:0000313" key="4">
    <source>
        <dbReference type="Proteomes" id="UP001271007"/>
    </source>
</evidence>
<sequence>MPLANSPARTSRPETPGNGARPLTPLSYLSSPAPDLASTLYTSHAADQADEANVNFLRDSLDSLDTLSHLQSRRGAHVDAQRDPRRPEYNRSTNRPMPSSQASRETLEERSQSERLQRVIARLNRPYEPAVPSAAAYSNRTPSPHRQSLYDWAPGHEERSLAETELEIRVNELRRQQPDAEDAYLRPLARDQLDGERMLEVLRQQERDIHTGTAGGDQTDTEQRRSLLRNRDSRRERNGWESLRSRAVLQRARQEGAVSPSSTERMLRQLMDRERSAMSEEEERARGTGWFRPTPNRRGLPDADEVQSALDRARAMSRGEPPGPRSDVRERDQQERLEAYRRGYLAEQVPSRFSRVSTPPVPPIAAPSRTRRTFLENALMYLSDLRLSVTYEDSLSTAIDHGLATKEFFADKHDDFITDLDELPPVQPCTFLQQGSIFAGHQHATTVVSNLTQRAPPSRIEQINPNFRTSNGPTLGFDHPPGSTRVSSFDPSRPWLSYHQPHHLTSPKEPYDQWPVRVTIHTVDEDKMTLQGTMEAYDVPQHDASLSILNPTAARPKKGKKSAPITTYLEGHIIDLHTHSFLTPDDRDAKRRRTGPHETSVENRTPYTTLDTSIHFPSATPALDAQNWLKLPPFSDLIATPATNNSPASSAEDKLARLLLSKSQTAELMEDYVFMRWKERCFVHSKSDPCSAPGSDRCGDTGHGLTISGFYYVSLNRQSGRCEGLYFDPNSTPHQGLKLQGRGGLIGAWEFR</sequence>
<proteinExistence type="inferred from homology"/>
<gene>
    <name evidence="3" type="ORF">LTR09_003567</name>
</gene>
<keyword evidence="4" id="KW-1185">Reference proteome</keyword>
<feature type="region of interest" description="Disordered" evidence="2">
    <location>
        <begin position="206"/>
        <end position="239"/>
    </location>
</feature>